<protein>
    <submittedName>
        <fullName evidence="1">Uncharacterized protein</fullName>
    </submittedName>
</protein>
<keyword evidence="2" id="KW-1185">Reference proteome</keyword>
<proteinExistence type="predicted"/>
<evidence type="ECO:0000313" key="1">
    <source>
        <dbReference type="EMBL" id="MEN3238610.1"/>
    </source>
</evidence>
<name>A0ABV0A693_9HYPH</name>
<dbReference type="RefSeq" id="WP_346013740.1">
    <property type="nucleotide sequence ID" value="NZ_JAQYXP010000006.1"/>
</dbReference>
<sequence>MVNQGARKATLHFINLLETMSKSDPDLLIVYSNAAIAAAGITLRKEGLVDDAKNAFEAIFVEVISEELLAAS</sequence>
<accession>A0ABV0A693</accession>
<evidence type="ECO:0000313" key="2">
    <source>
        <dbReference type="Proteomes" id="UP001407347"/>
    </source>
</evidence>
<gene>
    <name evidence="1" type="ORF">PUR29_34790</name>
</gene>
<dbReference type="Proteomes" id="UP001407347">
    <property type="component" value="Unassembled WGS sequence"/>
</dbReference>
<dbReference type="EMBL" id="JAQYXP010000006">
    <property type="protein sequence ID" value="MEN3238610.1"/>
    <property type="molecule type" value="Genomic_DNA"/>
</dbReference>
<reference evidence="1 2" key="1">
    <citation type="journal article" date="2023" name="PLoS ONE">
        <title>Complete genome assembly of Hawai'i environmental nontuberculous mycobacteria reveals unexpected co-isolation with methylobacteria.</title>
        <authorList>
            <person name="Hendrix J."/>
            <person name="Epperson L.E."/>
            <person name="Tong E.I."/>
            <person name="Chan Y.L."/>
            <person name="Hasan N.A."/>
            <person name="Dawrs S.N."/>
            <person name="Norton G.J."/>
            <person name="Virdi R."/>
            <person name="Crooks J.L."/>
            <person name="Chan E.D."/>
            <person name="Honda J.R."/>
            <person name="Strong M."/>
        </authorList>
    </citation>
    <scope>NUCLEOTIDE SEQUENCE [LARGE SCALE GENOMIC DNA]</scope>
    <source>
        <strain evidence="1 2">NJH_HI04-1</strain>
    </source>
</reference>
<organism evidence="1 2">
    <name type="scientific">Methylobacterium ajmalii</name>
    <dbReference type="NCBI Taxonomy" id="2738439"/>
    <lineage>
        <taxon>Bacteria</taxon>
        <taxon>Pseudomonadati</taxon>
        <taxon>Pseudomonadota</taxon>
        <taxon>Alphaproteobacteria</taxon>
        <taxon>Hyphomicrobiales</taxon>
        <taxon>Methylobacteriaceae</taxon>
        <taxon>Methylobacterium</taxon>
    </lineage>
</organism>
<comment type="caution">
    <text evidence="1">The sequence shown here is derived from an EMBL/GenBank/DDBJ whole genome shotgun (WGS) entry which is preliminary data.</text>
</comment>